<evidence type="ECO:0000313" key="4">
    <source>
        <dbReference type="EMBL" id="HIU95070.1"/>
    </source>
</evidence>
<evidence type="ECO:0000313" key="5">
    <source>
        <dbReference type="Proteomes" id="UP000824128"/>
    </source>
</evidence>
<dbReference type="EMBL" id="DVNZ01000254">
    <property type="protein sequence ID" value="HIU95070.1"/>
    <property type="molecule type" value="Genomic_DNA"/>
</dbReference>
<evidence type="ECO:0000256" key="2">
    <source>
        <dbReference type="ARBA" id="ARBA00023315"/>
    </source>
</evidence>
<evidence type="ECO:0000259" key="3">
    <source>
        <dbReference type="SMART" id="SM00563"/>
    </source>
</evidence>
<name>A0A9D1N4S3_9FIRM</name>
<dbReference type="AlphaFoldDB" id="A0A9D1N4S3"/>
<dbReference type="GO" id="GO:0003841">
    <property type="term" value="F:1-acylglycerol-3-phosphate O-acyltransferase activity"/>
    <property type="evidence" value="ECO:0007669"/>
    <property type="project" value="TreeGrafter"/>
</dbReference>
<comment type="caution">
    <text evidence="4">The sequence shown here is derived from an EMBL/GenBank/DDBJ whole genome shotgun (WGS) entry which is preliminary data.</text>
</comment>
<gene>
    <name evidence="4" type="ORF">IAD24_07940</name>
</gene>
<protein>
    <submittedName>
        <fullName evidence="4">1-acyl-sn-glycerol-3-phosphate acyltransferase</fullName>
    </submittedName>
</protein>
<dbReference type="Pfam" id="PF01553">
    <property type="entry name" value="Acyltransferase"/>
    <property type="match status" value="1"/>
</dbReference>
<dbReference type="CDD" id="cd07989">
    <property type="entry name" value="LPLAT_AGPAT-like"/>
    <property type="match status" value="1"/>
</dbReference>
<reference evidence="4" key="1">
    <citation type="submission" date="2020-10" db="EMBL/GenBank/DDBJ databases">
        <authorList>
            <person name="Gilroy R."/>
        </authorList>
    </citation>
    <scope>NUCLEOTIDE SEQUENCE</scope>
    <source>
        <strain evidence="4">ChiGjej2B2-16831</strain>
    </source>
</reference>
<dbReference type="InterPro" id="IPR002123">
    <property type="entry name" value="Plipid/glycerol_acylTrfase"/>
</dbReference>
<dbReference type="SUPFAM" id="SSF69593">
    <property type="entry name" value="Glycerol-3-phosphate (1)-acyltransferase"/>
    <property type="match status" value="1"/>
</dbReference>
<keyword evidence="2 4" id="KW-0012">Acyltransferase</keyword>
<accession>A0A9D1N4S3</accession>
<reference evidence="4" key="2">
    <citation type="journal article" date="2021" name="PeerJ">
        <title>Extensive microbial diversity within the chicken gut microbiome revealed by metagenomics and culture.</title>
        <authorList>
            <person name="Gilroy R."/>
            <person name="Ravi A."/>
            <person name="Getino M."/>
            <person name="Pursley I."/>
            <person name="Horton D.L."/>
            <person name="Alikhan N.F."/>
            <person name="Baker D."/>
            <person name="Gharbi K."/>
            <person name="Hall N."/>
            <person name="Watson M."/>
            <person name="Adriaenssens E.M."/>
            <person name="Foster-Nyarko E."/>
            <person name="Jarju S."/>
            <person name="Secka A."/>
            <person name="Antonio M."/>
            <person name="Oren A."/>
            <person name="Chaudhuri R.R."/>
            <person name="La Ragione R."/>
            <person name="Hildebrand F."/>
            <person name="Pallen M.J."/>
        </authorList>
    </citation>
    <scope>NUCLEOTIDE SEQUENCE</scope>
    <source>
        <strain evidence="4">ChiGjej2B2-16831</strain>
    </source>
</reference>
<evidence type="ECO:0000256" key="1">
    <source>
        <dbReference type="ARBA" id="ARBA00022679"/>
    </source>
</evidence>
<dbReference type="PANTHER" id="PTHR10434">
    <property type="entry name" value="1-ACYL-SN-GLYCEROL-3-PHOSPHATE ACYLTRANSFERASE"/>
    <property type="match status" value="1"/>
</dbReference>
<dbReference type="Proteomes" id="UP000824128">
    <property type="component" value="Unassembled WGS sequence"/>
</dbReference>
<dbReference type="SMART" id="SM00563">
    <property type="entry name" value="PlsC"/>
    <property type="match status" value="1"/>
</dbReference>
<organism evidence="4 5">
    <name type="scientific">Candidatus Aphodomorpha intestinavium</name>
    <dbReference type="NCBI Taxonomy" id="2840672"/>
    <lineage>
        <taxon>Bacteria</taxon>
        <taxon>Bacillati</taxon>
        <taxon>Bacillota</taxon>
        <taxon>Clostridia</taxon>
        <taxon>Eubacteriales</taxon>
        <taxon>Candidatus Aphodomorpha</taxon>
    </lineage>
</organism>
<dbReference type="GO" id="GO:0006654">
    <property type="term" value="P:phosphatidic acid biosynthetic process"/>
    <property type="evidence" value="ECO:0007669"/>
    <property type="project" value="TreeGrafter"/>
</dbReference>
<sequence length="196" mass="22005">MLYLLAKVLLSPFFLLLMRPRVRGLRHLWRRGGAIVVSNHWALSDPILIALISPRVVHFMAKQELFQNPAARFVLMRGLYAFPVNRKHADMASLKQAMAVLQKGKVFGIFPEGRRSVTGELDELERGAAFLALRCNVPILPVYSDPRTYRKLRVNMIVGEPMDAAAIAAAHKGRSVDVVTQAIADKLQQLRLQLEA</sequence>
<feature type="domain" description="Phospholipid/glycerol acyltransferase" evidence="3">
    <location>
        <begin position="34"/>
        <end position="147"/>
    </location>
</feature>
<proteinExistence type="predicted"/>
<keyword evidence="1" id="KW-0808">Transferase</keyword>
<dbReference type="PANTHER" id="PTHR10434:SF11">
    <property type="entry name" value="1-ACYL-SN-GLYCEROL-3-PHOSPHATE ACYLTRANSFERASE"/>
    <property type="match status" value="1"/>
</dbReference>